<dbReference type="SFLD" id="SFLDG01212">
    <property type="entry name" value="Phytoene_synthase_like"/>
    <property type="match status" value="1"/>
</dbReference>
<name>A0A6J4T5T3_9ACTN</name>
<dbReference type="PANTHER" id="PTHR31480">
    <property type="entry name" value="BIFUNCTIONAL LYCOPENE CYCLASE/PHYTOENE SYNTHASE"/>
    <property type="match status" value="1"/>
</dbReference>
<accession>A0A6J4T5T3</accession>
<proteinExistence type="predicted"/>
<dbReference type="InterPro" id="IPR008949">
    <property type="entry name" value="Isoprenoid_synthase_dom_sf"/>
</dbReference>
<dbReference type="InterPro" id="IPR019845">
    <property type="entry name" value="Squalene/phytoene_synthase_CS"/>
</dbReference>
<dbReference type="PROSITE" id="PS01044">
    <property type="entry name" value="SQUALEN_PHYTOEN_SYN_1"/>
    <property type="match status" value="1"/>
</dbReference>
<dbReference type="InterPro" id="IPR044843">
    <property type="entry name" value="Trans_IPPS_bact-type"/>
</dbReference>
<dbReference type="GO" id="GO:0004311">
    <property type="term" value="F:geranylgeranyl diphosphate synthase activity"/>
    <property type="evidence" value="ECO:0007669"/>
    <property type="project" value="InterPro"/>
</dbReference>
<keyword evidence="2 3" id="KW-0808">Transferase</keyword>
<dbReference type="InterPro" id="IPR033904">
    <property type="entry name" value="Trans_IPPS_HH"/>
</dbReference>
<dbReference type="SFLD" id="SFLDG01018">
    <property type="entry name" value="Squalene/Phytoene_Synthase_Lik"/>
    <property type="match status" value="1"/>
</dbReference>
<reference evidence="3" key="1">
    <citation type="submission" date="2020-02" db="EMBL/GenBank/DDBJ databases">
        <authorList>
            <person name="Meier V. D."/>
        </authorList>
    </citation>
    <scope>NUCLEOTIDE SEQUENCE</scope>
    <source>
        <strain evidence="3">AVDCRST_MAG13</strain>
    </source>
</reference>
<dbReference type="EMBL" id="CADCVO010000478">
    <property type="protein sequence ID" value="CAA9513998.1"/>
    <property type="molecule type" value="Genomic_DNA"/>
</dbReference>
<dbReference type="Gene3D" id="1.10.600.10">
    <property type="entry name" value="Farnesyl Diphosphate Synthase"/>
    <property type="match status" value="1"/>
</dbReference>
<evidence type="ECO:0000313" key="3">
    <source>
        <dbReference type="EMBL" id="CAA9513998.1"/>
    </source>
</evidence>
<dbReference type="GO" id="GO:0016117">
    <property type="term" value="P:carotenoid biosynthetic process"/>
    <property type="evidence" value="ECO:0007669"/>
    <property type="project" value="UniProtKB-ARBA"/>
</dbReference>
<protein>
    <submittedName>
        <fullName evidence="3">Phytoene synthase</fullName>
        <ecNumber evidence="3">2.5.1.32</ecNumber>
    </submittedName>
</protein>
<dbReference type="CDD" id="cd00683">
    <property type="entry name" value="Trans_IPPS_HH"/>
    <property type="match status" value="1"/>
</dbReference>
<sequence length="276" mass="30203">MLAEARATTNRVARTFSIACRLLPRELRDDVYLLYLVFRTLDDLVDDGRPEASARIAAVEAWCDGAPASTTETRILADLDRRHALPRDAVADFCRGMRDDLDHVPLRTEADVDRYCYRVAGTVGVVMAAVLGTTGDPARARRAAAALGMAMQRTNILRDIDEDGGNGRCYVAAESVGRFGSIQPGRREALLRDQIARADALYDEGIAGIGLLRCGGRAIAAAAAMYREILRQIERDGYGRRPGRAVVSRRRKLVIAARRAAVRRRAVSARPAASPR</sequence>
<dbReference type="SFLD" id="SFLDS00005">
    <property type="entry name" value="Isoprenoid_Synthase_Type_I"/>
    <property type="match status" value="1"/>
</dbReference>
<dbReference type="AlphaFoldDB" id="A0A6J4T5T3"/>
<dbReference type="SUPFAM" id="SSF48576">
    <property type="entry name" value="Terpenoid synthases"/>
    <property type="match status" value="1"/>
</dbReference>
<dbReference type="EC" id="2.5.1.32" evidence="3"/>
<dbReference type="InterPro" id="IPR002060">
    <property type="entry name" value="Squ/phyt_synthse"/>
</dbReference>
<comment type="pathway">
    <text evidence="1">Carotenoid biosynthesis; phytoene biosynthesis.</text>
</comment>
<evidence type="ECO:0000256" key="1">
    <source>
        <dbReference type="ARBA" id="ARBA00004684"/>
    </source>
</evidence>
<dbReference type="GO" id="GO:0051996">
    <property type="term" value="F:squalene synthase [NAD(P)H] activity"/>
    <property type="evidence" value="ECO:0007669"/>
    <property type="project" value="InterPro"/>
</dbReference>
<gene>
    <name evidence="3" type="ORF">AVDCRST_MAG13-2961</name>
</gene>
<organism evidence="3">
    <name type="scientific">uncultured Solirubrobacteraceae bacterium</name>
    <dbReference type="NCBI Taxonomy" id="1162706"/>
    <lineage>
        <taxon>Bacteria</taxon>
        <taxon>Bacillati</taxon>
        <taxon>Actinomycetota</taxon>
        <taxon>Thermoleophilia</taxon>
        <taxon>Solirubrobacterales</taxon>
        <taxon>Solirubrobacteraceae</taxon>
        <taxon>environmental samples</taxon>
    </lineage>
</organism>
<evidence type="ECO:0000256" key="2">
    <source>
        <dbReference type="ARBA" id="ARBA00022679"/>
    </source>
</evidence>
<dbReference type="UniPathway" id="UPA00799"/>
<dbReference type="Pfam" id="PF00494">
    <property type="entry name" value="SQS_PSY"/>
    <property type="match status" value="1"/>
</dbReference>